<dbReference type="Proteomes" id="UP000887576">
    <property type="component" value="Unplaced"/>
</dbReference>
<proteinExistence type="predicted"/>
<evidence type="ECO:0000313" key="1">
    <source>
        <dbReference type="Proteomes" id="UP000887576"/>
    </source>
</evidence>
<organism evidence="1 2">
    <name type="scientific">Panagrolaimus sp. JU765</name>
    <dbReference type="NCBI Taxonomy" id="591449"/>
    <lineage>
        <taxon>Eukaryota</taxon>
        <taxon>Metazoa</taxon>
        <taxon>Ecdysozoa</taxon>
        <taxon>Nematoda</taxon>
        <taxon>Chromadorea</taxon>
        <taxon>Rhabditida</taxon>
        <taxon>Tylenchina</taxon>
        <taxon>Panagrolaimomorpha</taxon>
        <taxon>Panagrolaimoidea</taxon>
        <taxon>Panagrolaimidae</taxon>
        <taxon>Panagrolaimus</taxon>
    </lineage>
</organism>
<evidence type="ECO:0000313" key="2">
    <source>
        <dbReference type="WBParaSite" id="JU765_v2.g15860.t3"/>
    </source>
</evidence>
<accession>A0AC34QEZ4</accession>
<dbReference type="WBParaSite" id="JU765_v2.g15860.t3">
    <property type="protein sequence ID" value="JU765_v2.g15860.t3"/>
    <property type="gene ID" value="JU765_v2.g15860"/>
</dbReference>
<sequence>MSSNPQPSNPKLEKFRSLFKDYGIQAYVLPSTDPHQSEYLNDRDFRVKFLFGFSGSNAFTVITESKALLWTDGRYFVQATQELEPGCELMKTGIPDAIQPADWLATNLKSGEKVGFDPQLFEINHGTNFMKELTNANLIPVALKENLVDKIWSERPKPILNKILRLTVDECGKFIFDKFADLRSKMTKKKCDSFLSSCCDDIVWILNIRGFDIPYNPLVFSFLFVTHDSIHLFVDQQKLTDEVAKHLEGVILHDYAGIEDFVVKYHEEQKVARGKEHKVFVPDSTNYFLGSLIGKDYRIGGTSPIQSTKAIKNPVELEGMRQCHIRDSAAVVQFIFWLKKELAAGNKITELMAAKKMDDFRSNLDKFVSLSFTTIAAADKHAALPHYHPTEAEGHLEIRKDGVFLLDSGGQYRDGTTDVTRTVSFAEQPDPHFLKMFNTVLKGHIDTAQRKFPDGINGNRLDALSRIDLWQEGYDFLHGVGHGVGFFLNVHEGPIGISYRTSHPDGGLHAGQVITIEPGYYETDNFGIRIENCYEIVGAGPLPGYYETDNFGIRIENCYEIVGAGPLPGANSGFLTFEPLTWVPIQRELIKKDVLDSKHIQWINDYHKKCLEKVGPFLKQHGSSEEFAFFEECCREI</sequence>
<name>A0AC34QEZ4_9BILA</name>
<protein>
    <submittedName>
        <fullName evidence="2">Xaa-Pro aminopeptidase</fullName>
    </submittedName>
</protein>
<reference evidence="2" key="1">
    <citation type="submission" date="2022-11" db="UniProtKB">
        <authorList>
            <consortium name="WormBaseParasite"/>
        </authorList>
    </citation>
    <scope>IDENTIFICATION</scope>
</reference>